<dbReference type="InterPro" id="IPR005238">
    <property type="entry name" value="ComB-like"/>
</dbReference>
<organism evidence="8 9">
    <name type="scientific">Enterocloster clostridioformis</name>
    <dbReference type="NCBI Taxonomy" id="1531"/>
    <lineage>
        <taxon>Bacteria</taxon>
        <taxon>Bacillati</taxon>
        <taxon>Bacillota</taxon>
        <taxon>Clostridia</taxon>
        <taxon>Lachnospirales</taxon>
        <taxon>Lachnospiraceae</taxon>
        <taxon>Enterocloster</taxon>
    </lineage>
</organism>
<gene>
    <name evidence="8" type="ORF">SAMN05216521_103413</name>
</gene>
<evidence type="ECO:0000256" key="5">
    <source>
        <dbReference type="ARBA" id="ARBA00022801"/>
    </source>
</evidence>
<dbReference type="Proteomes" id="UP000182121">
    <property type="component" value="Unassembled WGS sequence"/>
</dbReference>
<evidence type="ECO:0000313" key="8">
    <source>
        <dbReference type="EMBL" id="SET90890.1"/>
    </source>
</evidence>
<dbReference type="AlphaFoldDB" id="A0A1I0I2R8"/>
<dbReference type="Pfam" id="PF04029">
    <property type="entry name" value="2-ph_phosp"/>
    <property type="match status" value="1"/>
</dbReference>
<dbReference type="PANTHER" id="PTHR37311">
    <property type="entry name" value="2-PHOSPHOSULFOLACTATE PHOSPHATASE-RELATED"/>
    <property type="match status" value="1"/>
</dbReference>
<name>A0A1I0I2R8_9FIRM</name>
<dbReference type="Gene3D" id="3.90.1560.10">
    <property type="entry name" value="ComB-like"/>
    <property type="match status" value="1"/>
</dbReference>
<dbReference type="GO" id="GO:0050532">
    <property type="term" value="F:2-phosphosulfolactate phosphatase activity"/>
    <property type="evidence" value="ECO:0007669"/>
    <property type="project" value="UniProtKB-EC"/>
</dbReference>
<evidence type="ECO:0000256" key="6">
    <source>
        <dbReference type="ARBA" id="ARBA00022842"/>
    </source>
</evidence>
<keyword evidence="5" id="KW-0378">Hydrolase</keyword>
<evidence type="ECO:0000256" key="1">
    <source>
        <dbReference type="ARBA" id="ARBA00001946"/>
    </source>
</evidence>
<keyword evidence="6" id="KW-0460">Magnesium</keyword>
<dbReference type="EMBL" id="FOIO01000034">
    <property type="protein sequence ID" value="SET90890.1"/>
    <property type="molecule type" value="Genomic_DNA"/>
</dbReference>
<comment type="similarity">
    <text evidence="2">Belongs to the ComB family.</text>
</comment>
<comment type="cofactor">
    <cofactor evidence="1">
        <name>Mg(2+)</name>
        <dbReference type="ChEBI" id="CHEBI:18420"/>
    </cofactor>
</comment>
<dbReference type="InterPro" id="IPR036702">
    <property type="entry name" value="ComB-like_sf"/>
</dbReference>
<dbReference type="SUPFAM" id="SSF142823">
    <property type="entry name" value="ComB-like"/>
    <property type="match status" value="1"/>
</dbReference>
<proteinExistence type="inferred from homology"/>
<evidence type="ECO:0000256" key="3">
    <source>
        <dbReference type="ARBA" id="ARBA00012953"/>
    </source>
</evidence>
<dbReference type="GO" id="GO:0050545">
    <property type="term" value="F:sulfopyruvate decarboxylase activity"/>
    <property type="evidence" value="ECO:0007669"/>
    <property type="project" value="TreeGrafter"/>
</dbReference>
<accession>A0A1I0I2R8</accession>
<comment type="caution">
    <text evidence="8">The sequence shown here is derived from an EMBL/GenBank/DDBJ whole genome shotgun (WGS) entry which is preliminary data.</text>
</comment>
<evidence type="ECO:0000256" key="7">
    <source>
        <dbReference type="ARBA" id="ARBA00033711"/>
    </source>
</evidence>
<evidence type="ECO:0000256" key="2">
    <source>
        <dbReference type="ARBA" id="ARBA00009997"/>
    </source>
</evidence>
<dbReference type="EC" id="3.1.3.71" evidence="3"/>
<comment type="catalytic activity">
    <reaction evidence="7">
        <text>(2R)-O-phospho-3-sulfolactate + H2O = (2R)-3-sulfolactate + phosphate</text>
        <dbReference type="Rhea" id="RHEA:23416"/>
        <dbReference type="ChEBI" id="CHEBI:15377"/>
        <dbReference type="ChEBI" id="CHEBI:15597"/>
        <dbReference type="ChEBI" id="CHEBI:43474"/>
        <dbReference type="ChEBI" id="CHEBI:58738"/>
        <dbReference type="EC" id="3.1.3.71"/>
    </reaction>
</comment>
<dbReference type="PANTHER" id="PTHR37311:SF1">
    <property type="entry name" value="2-PHOSPHOSULFOLACTATE PHOSPHATASE-RELATED"/>
    <property type="match status" value="1"/>
</dbReference>
<sequence length="132" mass="14328">MEIRILELIEGAKKAEGLTVIIDVFRAFSLECYLYARGASAVFPAGSVEEARRLKQAHPEYLLIGERGGRRCEGFDYGNSPSQTRDVDLSGKKIVHTTSAGTQGIVNAMHAEEILTGSLVNARAVADYISGR</sequence>
<dbReference type="GO" id="GO:0000287">
    <property type="term" value="F:magnesium ion binding"/>
    <property type="evidence" value="ECO:0007669"/>
    <property type="project" value="InterPro"/>
</dbReference>
<evidence type="ECO:0000256" key="4">
    <source>
        <dbReference type="ARBA" id="ARBA00021948"/>
    </source>
</evidence>
<protein>
    <recommendedName>
        <fullName evidence="4">Probable 2-phosphosulfolactate phosphatase</fullName>
        <ecNumber evidence="3">3.1.3.71</ecNumber>
    </recommendedName>
</protein>
<evidence type="ECO:0000313" key="9">
    <source>
        <dbReference type="Proteomes" id="UP000182121"/>
    </source>
</evidence>
<reference evidence="8 9" key="1">
    <citation type="submission" date="2016-10" db="EMBL/GenBank/DDBJ databases">
        <authorList>
            <person name="Varghese N."/>
            <person name="Submissions S."/>
        </authorList>
    </citation>
    <scope>NUCLEOTIDE SEQUENCE [LARGE SCALE GENOMIC DNA]</scope>
    <source>
        <strain evidence="8 9">NLAE-zl-C196</strain>
    </source>
</reference>